<organism evidence="1 2">
    <name type="scientific">Microthlaspi erraticum</name>
    <dbReference type="NCBI Taxonomy" id="1685480"/>
    <lineage>
        <taxon>Eukaryota</taxon>
        <taxon>Viridiplantae</taxon>
        <taxon>Streptophyta</taxon>
        <taxon>Embryophyta</taxon>
        <taxon>Tracheophyta</taxon>
        <taxon>Spermatophyta</taxon>
        <taxon>Magnoliopsida</taxon>
        <taxon>eudicotyledons</taxon>
        <taxon>Gunneridae</taxon>
        <taxon>Pentapetalae</taxon>
        <taxon>rosids</taxon>
        <taxon>malvids</taxon>
        <taxon>Brassicales</taxon>
        <taxon>Brassicaceae</taxon>
        <taxon>Coluteocarpeae</taxon>
        <taxon>Microthlaspi</taxon>
    </lineage>
</organism>
<dbReference type="AlphaFoldDB" id="A0A6D2HM22"/>
<evidence type="ECO:0000313" key="2">
    <source>
        <dbReference type="Proteomes" id="UP000467841"/>
    </source>
</evidence>
<dbReference type="Proteomes" id="UP000467841">
    <property type="component" value="Unassembled WGS sequence"/>
</dbReference>
<evidence type="ECO:0000313" key="1">
    <source>
        <dbReference type="EMBL" id="CAA7017283.1"/>
    </source>
</evidence>
<keyword evidence="2" id="KW-1185">Reference proteome</keyword>
<gene>
    <name evidence="1" type="ORF">MERR_LOCUS4518</name>
</gene>
<name>A0A6D2HM22_9BRAS</name>
<proteinExistence type="predicted"/>
<dbReference type="EMBL" id="CACVBM020000310">
    <property type="protein sequence ID" value="CAA7017283.1"/>
    <property type="molecule type" value="Genomic_DNA"/>
</dbReference>
<dbReference type="OrthoDB" id="1108994at2759"/>
<accession>A0A6D2HM22</accession>
<reference evidence="1" key="1">
    <citation type="submission" date="2020-01" db="EMBL/GenBank/DDBJ databases">
        <authorList>
            <person name="Mishra B."/>
        </authorList>
    </citation>
    <scope>NUCLEOTIDE SEQUENCE [LARGE SCALE GENOMIC DNA]</scope>
</reference>
<sequence>MTLVSQEEKNIGLAPPLLLPAALSVNVVPSLSSILMSNITRESNANDYQDCGISSGFSPWELNIESCETLMSIIRSYEAASGQVINAQKSSISFSRKTLLEVKERVKLALGRGQARSKRDGGLGIRKIQSFNDSLLAKLSWRLLTKPSSLVARVLLGKYCKDKGLLDVSGHTSSSHSWRGILIGRDLLSKQLGVVIGDGKDTSVWDDPWLSLETVGSYHWRWENLCFARKLRSCLLAIAVTL</sequence>
<comment type="caution">
    <text evidence="1">The sequence shown here is derived from an EMBL/GenBank/DDBJ whole genome shotgun (WGS) entry which is preliminary data.</text>
</comment>
<evidence type="ECO:0008006" key="3">
    <source>
        <dbReference type="Google" id="ProtNLM"/>
    </source>
</evidence>
<protein>
    <recommendedName>
        <fullName evidence="3">Reverse transcriptase domain-containing protein</fullName>
    </recommendedName>
</protein>